<gene>
    <name evidence="1" type="primary">oprP</name>
    <name evidence="1" type="ORF">V22_34560</name>
</gene>
<accession>A0A517TCU7</accession>
<proteinExistence type="predicted"/>
<dbReference type="EMBL" id="CP036316">
    <property type="protein sequence ID" value="QDT66191.1"/>
    <property type="molecule type" value="Genomic_DNA"/>
</dbReference>
<dbReference type="Gene3D" id="2.40.160.10">
    <property type="entry name" value="Porin"/>
    <property type="match status" value="1"/>
</dbReference>
<dbReference type="SUPFAM" id="SSF56935">
    <property type="entry name" value="Porins"/>
    <property type="match status" value="1"/>
</dbReference>
<reference evidence="1 2" key="1">
    <citation type="submission" date="2019-02" db="EMBL/GenBank/DDBJ databases">
        <title>Deep-cultivation of Planctomycetes and their phenomic and genomic characterization uncovers novel biology.</title>
        <authorList>
            <person name="Wiegand S."/>
            <person name="Jogler M."/>
            <person name="Boedeker C."/>
            <person name="Pinto D."/>
            <person name="Vollmers J."/>
            <person name="Rivas-Marin E."/>
            <person name="Kohn T."/>
            <person name="Peeters S.H."/>
            <person name="Heuer A."/>
            <person name="Rast P."/>
            <person name="Oberbeckmann S."/>
            <person name="Bunk B."/>
            <person name="Jeske O."/>
            <person name="Meyerdierks A."/>
            <person name="Storesund J.E."/>
            <person name="Kallscheuer N."/>
            <person name="Luecker S."/>
            <person name="Lage O.M."/>
            <person name="Pohl T."/>
            <person name="Merkel B.J."/>
            <person name="Hornburger P."/>
            <person name="Mueller R.-W."/>
            <person name="Bruemmer F."/>
            <person name="Labrenz M."/>
            <person name="Spormann A.M."/>
            <person name="Op den Camp H."/>
            <person name="Overmann J."/>
            <person name="Amann R."/>
            <person name="Jetten M.S.M."/>
            <person name="Mascher T."/>
            <person name="Medema M.H."/>
            <person name="Devos D.P."/>
            <person name="Kaster A.-K."/>
            <person name="Ovreas L."/>
            <person name="Rohde M."/>
            <person name="Galperin M.Y."/>
            <person name="Jogler C."/>
        </authorList>
    </citation>
    <scope>NUCLEOTIDE SEQUENCE [LARGE SCALE GENOMIC DNA]</scope>
    <source>
        <strain evidence="1 2">V22</strain>
    </source>
</reference>
<dbReference type="OrthoDB" id="9807854at2"/>
<dbReference type="InterPro" id="IPR010870">
    <property type="entry name" value="Porin_O/P"/>
</dbReference>
<dbReference type="Proteomes" id="UP000319976">
    <property type="component" value="Chromosome"/>
</dbReference>
<dbReference type="InterPro" id="IPR023614">
    <property type="entry name" value="Porin_dom_sf"/>
</dbReference>
<dbReference type="KEGG" id="chya:V22_34560"/>
<name>A0A517TCU7_9PLAN</name>
<dbReference type="Pfam" id="PF07396">
    <property type="entry name" value="Porin_O_P"/>
    <property type="match status" value="1"/>
</dbReference>
<evidence type="ECO:0000313" key="1">
    <source>
        <dbReference type="EMBL" id="QDT66191.1"/>
    </source>
</evidence>
<organism evidence="1 2">
    <name type="scientific">Calycomorphotria hydatis</name>
    <dbReference type="NCBI Taxonomy" id="2528027"/>
    <lineage>
        <taxon>Bacteria</taxon>
        <taxon>Pseudomonadati</taxon>
        <taxon>Planctomycetota</taxon>
        <taxon>Planctomycetia</taxon>
        <taxon>Planctomycetales</taxon>
        <taxon>Planctomycetaceae</taxon>
        <taxon>Calycomorphotria</taxon>
    </lineage>
</organism>
<protein>
    <submittedName>
        <fullName evidence="1">Porin P</fullName>
    </submittedName>
</protein>
<dbReference type="AlphaFoldDB" id="A0A517TCU7"/>
<keyword evidence="2" id="KW-1185">Reference proteome</keyword>
<evidence type="ECO:0000313" key="2">
    <source>
        <dbReference type="Proteomes" id="UP000319976"/>
    </source>
</evidence>
<dbReference type="RefSeq" id="WP_145265085.1">
    <property type="nucleotide sequence ID" value="NZ_CP036316.1"/>
</dbReference>
<sequence>MVDFDCDVRDAVLGLRNSRGRGALLTVFAIAWNLTFLVAIDECCAESVVTASVTDDLPTAANADNRSHQLAGYQTEYPPVPPAPGMTAEQELEELRSRLSAIETSWSEYQDDLKKKKEKAASKPTFQINGRIHMDYWTFPETDGGIGFFEHPSPLDPRFGTDPEDFLALRRLRLEMKGDILESGYWRFQIDFNNPTLPEIKDVFVGFKGLPMNQRLQIGNQKRPLGLDHLNSSRYNVFLERPLVVEAFNEDARRPGIAFYGNTCDESLGWTYGGFLMENVSRDGRYRGDSYQGSLNGRLFSSPWYEHDGRDYYHCAISGMLAYPDGNASALTTNFNEGRFRTRPEGRSESRWFNTGRVAGARSYSVLGLESMYNVGPLQVTGEYEASWWDRSGGAVQPDLFFHGGYVFVAYNLTGEHIPYSRKSGTIGRLIPHENFFLFDNCCGRKSTGWGAWQVGLRYDYIDLTDGDITGGSGHSGTLAVNWFFTAYSKLQFNLVYGTIDNRGPIGGFSEGNYLIAGTRLAIEF</sequence>